<accession>A0A7W9WI11</accession>
<gene>
    <name evidence="1" type="ORF">HNR57_003660</name>
</gene>
<reference evidence="1 2" key="1">
    <citation type="submission" date="2020-08" db="EMBL/GenBank/DDBJ databases">
        <title>Genomic Encyclopedia of Type Strains, Phase IV (KMG-IV): sequencing the most valuable type-strain genomes for metagenomic binning, comparative biology and taxonomic classification.</title>
        <authorList>
            <person name="Goeker M."/>
        </authorList>
    </citation>
    <scope>NUCLEOTIDE SEQUENCE [LARGE SCALE GENOMIC DNA]</scope>
    <source>
        <strain evidence="1 2">DSM 43350</strain>
    </source>
</reference>
<organism evidence="1 2">
    <name type="scientific">Streptomyces paradoxus</name>
    <dbReference type="NCBI Taxonomy" id="66375"/>
    <lineage>
        <taxon>Bacteria</taxon>
        <taxon>Bacillati</taxon>
        <taxon>Actinomycetota</taxon>
        <taxon>Actinomycetes</taxon>
        <taxon>Kitasatosporales</taxon>
        <taxon>Streptomycetaceae</taxon>
        <taxon>Streptomyces</taxon>
    </lineage>
</organism>
<proteinExistence type="predicted"/>
<sequence length="132" mass="14764">MRFREGIPPLGEVPDDVREIAKQLREFVTAAGFRTFRELSDETRYIEKELQRRNKEPIRGNGISKSTAAAACQGRQAPSEKTVYLIALACLRKHPALQESLAACINQGKRARQIPTATQAFSHNKERVTAEG</sequence>
<keyword evidence="2" id="KW-1185">Reference proteome</keyword>
<evidence type="ECO:0000313" key="1">
    <source>
        <dbReference type="EMBL" id="MBB6077734.1"/>
    </source>
</evidence>
<name>A0A7W9WI11_9ACTN</name>
<dbReference type="EMBL" id="JACHGV010000005">
    <property type="protein sequence ID" value="MBB6077734.1"/>
    <property type="molecule type" value="Genomic_DNA"/>
</dbReference>
<comment type="caution">
    <text evidence="1">The sequence shown here is derived from an EMBL/GenBank/DDBJ whole genome shotgun (WGS) entry which is preliminary data.</text>
</comment>
<evidence type="ECO:0000313" key="2">
    <source>
        <dbReference type="Proteomes" id="UP000591537"/>
    </source>
</evidence>
<dbReference type="Proteomes" id="UP000591537">
    <property type="component" value="Unassembled WGS sequence"/>
</dbReference>
<dbReference type="AlphaFoldDB" id="A0A7W9WI11"/>
<dbReference type="RefSeq" id="WP_184561041.1">
    <property type="nucleotide sequence ID" value="NZ_BAAARS010000005.1"/>
</dbReference>
<protein>
    <submittedName>
        <fullName evidence="1">Uncharacterized protein</fullName>
    </submittedName>
</protein>